<dbReference type="PANTHER" id="PTHR10492">
    <property type="match status" value="1"/>
</dbReference>
<proteinExistence type="predicted"/>
<protein>
    <submittedName>
        <fullName evidence="4">Helitron_like_N domain-containing protein</fullName>
    </submittedName>
</protein>
<dbReference type="AlphaFoldDB" id="A0A183BWX4"/>
<reference evidence="3" key="1">
    <citation type="submission" date="2013-12" db="EMBL/GenBank/DDBJ databases">
        <authorList>
            <person name="Aslett M."/>
        </authorList>
    </citation>
    <scope>NUCLEOTIDE SEQUENCE [LARGE SCALE GENOMIC DNA]</scope>
    <source>
        <strain evidence="3">Lindley</strain>
    </source>
</reference>
<reference evidence="4" key="3">
    <citation type="submission" date="2016-06" db="UniProtKB">
        <authorList>
            <consortium name="WormBaseParasite"/>
        </authorList>
    </citation>
    <scope>IDENTIFICATION</scope>
</reference>
<evidence type="ECO:0000259" key="2">
    <source>
        <dbReference type="Pfam" id="PF14214"/>
    </source>
</evidence>
<dbReference type="PANTHER" id="PTHR10492:SF57">
    <property type="entry name" value="ATP-DEPENDENT DNA HELICASE"/>
    <property type="match status" value="1"/>
</dbReference>
<evidence type="ECO:0000313" key="4">
    <source>
        <dbReference type="WBParaSite" id="GPLIN_000511300"/>
    </source>
</evidence>
<dbReference type="Proteomes" id="UP000050741">
    <property type="component" value="Unassembled WGS sequence"/>
</dbReference>
<dbReference type="InterPro" id="IPR025476">
    <property type="entry name" value="Helitron_helicase-like"/>
</dbReference>
<dbReference type="Pfam" id="PF14214">
    <property type="entry name" value="Helitron_like_N"/>
    <property type="match status" value="1"/>
</dbReference>
<dbReference type="WBParaSite" id="GPLIN_000511300">
    <property type="protein sequence ID" value="GPLIN_000511300"/>
    <property type="gene ID" value="GPLIN_000511300"/>
</dbReference>
<reference evidence="3" key="2">
    <citation type="submission" date="2014-05" db="EMBL/GenBank/DDBJ databases">
        <title>The genome and life-stage specific transcriptomes of Globodera pallida elucidate key aspects of plant parasitism by a cyst nematode.</title>
        <authorList>
            <person name="Cotton J.A."/>
            <person name="Lilley C.J."/>
            <person name="Jones L.M."/>
            <person name="Kikuchi T."/>
            <person name="Reid A.J."/>
            <person name="Thorpe P."/>
            <person name="Tsai I.J."/>
            <person name="Beasley H."/>
            <person name="Blok V."/>
            <person name="Cock P.J.A."/>
            <person name="Van den Akker S.E."/>
            <person name="Holroyd N."/>
            <person name="Hunt M."/>
            <person name="Mantelin S."/>
            <person name="Naghra H."/>
            <person name="Pain A."/>
            <person name="Palomares-Rius J.E."/>
            <person name="Zarowiecki M."/>
            <person name="Berriman M."/>
            <person name="Jones J.T."/>
            <person name="Urwin P.E."/>
        </authorList>
    </citation>
    <scope>NUCLEOTIDE SEQUENCE [LARGE SCALE GENOMIC DNA]</scope>
    <source>
        <strain evidence="3">Lindley</strain>
    </source>
</reference>
<name>A0A183BWX4_GLOPA</name>
<organism evidence="3 4">
    <name type="scientific">Globodera pallida</name>
    <name type="common">Potato cyst nematode worm</name>
    <name type="synonym">Heterodera pallida</name>
    <dbReference type="NCBI Taxonomy" id="36090"/>
    <lineage>
        <taxon>Eukaryota</taxon>
        <taxon>Metazoa</taxon>
        <taxon>Ecdysozoa</taxon>
        <taxon>Nematoda</taxon>
        <taxon>Chromadorea</taxon>
        <taxon>Rhabditida</taxon>
        <taxon>Tylenchina</taxon>
        <taxon>Tylenchomorpha</taxon>
        <taxon>Tylenchoidea</taxon>
        <taxon>Heteroderidae</taxon>
        <taxon>Heteroderinae</taxon>
        <taxon>Globodera</taxon>
    </lineage>
</organism>
<evidence type="ECO:0000313" key="3">
    <source>
        <dbReference type="Proteomes" id="UP000050741"/>
    </source>
</evidence>
<feature type="domain" description="Helitron helicase-like" evidence="2">
    <location>
        <begin position="468"/>
        <end position="622"/>
    </location>
</feature>
<sequence length="883" mass="101360">MRPRGGGEGSNDDNDSPKQQHQFLLERYNANLNDQESSFAALRLKAMFICFIQRFKCLHNANFITSAYSFYSKTGTRYARTLRGPQLQQTNGRCQEQGCGVKHPGFCILCSRLYKLQATGSQEQKVLVKAVVASVIGLHIDASSFFLGAKTQQQSKPVSISRKRPKQTYDATGRVELSARFNALQDRPQELLALLYNRDTASLRWQKELVDRSLAYNNNISFGHIEIDRGEEEIYRIVKCNNMIQYVLWDYNPPDGSMPLLHGQLFTIPPDQAHERLGQIATDSALDGDLLIFLHDLLRKYHPLAAVYETAAETYNQMPEAERIHLRMLVVGTNRQGESQAVADTDAQPANVMLPDDSILRQIHPGRLAVENEAGSHLVAQFYIDSGQNVIPSMDYEVVLKGRKGTGKLNMKWWHREIDPALFPLLFSRGQYGYEDGIPLKLQPDEHFDKQYEQIRQGDNVLLNEAAQLGEEEEFLGSVNERKFSRRDRVSRAQLFRYMAQIRKQGEIGRVIMTDEHFRGSRQFYQKEYANCMTICRDIGKPDLLVTYTMDPDCPEILEMLPTDSNGKQQQWYDRPDIVTRLFIDKLKELEKDLTERCVMGPVKGWFYAVEHQKRGLPHVHFCLIMDWERMRAGGKIQTPEDYIDEYVCAEIPPKTEGRTKEAGLCRKLYEIITSKNIHTCTAKRCLVDGKCNKHFPKPYEYDNIYSDNAYPRYRRRPPPPDEGAAKQNPEQFGRVFEYKDRWGRTVRKDNAHVVAYNPYLSAKYRSHINVEFVAGDGCTKYICKYCMKGGDMAFVEVKKDGNTKWDYDEYHQIRLARYITSAEAAMSLWGTPLVRRSHVVDQLDVHGPAGHLVAVDQSFADEEETGKRPSVKQLSAKKDEIS</sequence>
<accession>A0A183BWX4</accession>
<feature type="region of interest" description="Disordered" evidence="1">
    <location>
        <begin position="859"/>
        <end position="883"/>
    </location>
</feature>
<keyword evidence="3" id="KW-1185">Reference proteome</keyword>
<evidence type="ECO:0000256" key="1">
    <source>
        <dbReference type="SAM" id="MobiDB-lite"/>
    </source>
</evidence>